<evidence type="ECO:0000256" key="4">
    <source>
        <dbReference type="ARBA" id="ARBA00022448"/>
    </source>
</evidence>
<dbReference type="WBParaSite" id="ALUE_0000806601-mRNA-1">
    <property type="protein sequence ID" value="ALUE_0000806601-mRNA-1"/>
    <property type="gene ID" value="ALUE_0000806601"/>
</dbReference>
<keyword evidence="11" id="KW-0106">Calcium</keyword>
<sequence>MGNCHSFIRPPSLGEEETASLAKETGFTKRQILRLHARFLSLDKEGKGVLDRDDFFNIPELEVNPLGKGVLDRDDFFNIPELEVNPLGDRIIDAFFAETSDPEKRITFREFANVLAHFRPCGISKHSTDNNQLKNNSREEKLKFAFAMYDLNKNGYITRHEFKVILSMMLGAHITPEQLDSITDRTITEGDYERNGKISFQEFCRVSRLLCSTLCDLS</sequence>
<comment type="subcellular location">
    <subcellularLocation>
        <location evidence="2">Cell membrane</location>
    </subcellularLocation>
    <subcellularLocation>
        <location evidence="3">Cytoplasm</location>
    </subcellularLocation>
    <subcellularLocation>
        <location evidence="1">Nucleus</location>
    </subcellularLocation>
</comment>
<evidence type="ECO:0000256" key="8">
    <source>
        <dbReference type="ARBA" id="ARBA00022707"/>
    </source>
</evidence>
<evidence type="ECO:0000313" key="19">
    <source>
        <dbReference type="WBParaSite" id="ALUE_0000806601-mRNA-1"/>
    </source>
</evidence>
<dbReference type="GO" id="GO:0005886">
    <property type="term" value="C:plasma membrane"/>
    <property type="evidence" value="ECO:0007669"/>
    <property type="project" value="UniProtKB-SubCell"/>
</dbReference>
<dbReference type="GO" id="GO:0005737">
    <property type="term" value="C:cytoplasm"/>
    <property type="evidence" value="ECO:0007669"/>
    <property type="project" value="UniProtKB-SubCell"/>
</dbReference>
<evidence type="ECO:0000256" key="11">
    <source>
        <dbReference type="ARBA" id="ARBA00022837"/>
    </source>
</evidence>
<evidence type="ECO:0000256" key="13">
    <source>
        <dbReference type="ARBA" id="ARBA00023136"/>
    </source>
</evidence>
<evidence type="ECO:0000256" key="16">
    <source>
        <dbReference type="ARBA" id="ARBA00038164"/>
    </source>
</evidence>
<evidence type="ECO:0000256" key="12">
    <source>
        <dbReference type="ARBA" id="ARBA00022927"/>
    </source>
</evidence>
<dbReference type="InterPro" id="IPR011992">
    <property type="entry name" value="EF-hand-dom_pair"/>
</dbReference>
<evidence type="ECO:0000256" key="6">
    <source>
        <dbReference type="ARBA" id="ARBA00022490"/>
    </source>
</evidence>
<evidence type="ECO:0000256" key="9">
    <source>
        <dbReference type="ARBA" id="ARBA00022723"/>
    </source>
</evidence>
<dbReference type="GO" id="GO:0015031">
    <property type="term" value="P:protein transport"/>
    <property type="evidence" value="ECO:0007669"/>
    <property type="project" value="UniProtKB-KW"/>
</dbReference>
<evidence type="ECO:0000313" key="18">
    <source>
        <dbReference type="Proteomes" id="UP000036681"/>
    </source>
</evidence>
<dbReference type="InterPro" id="IPR018247">
    <property type="entry name" value="EF_Hand_1_Ca_BS"/>
</dbReference>
<accession>A0A0M3HXJ8</accession>
<evidence type="ECO:0000259" key="17">
    <source>
        <dbReference type="PROSITE" id="PS50222"/>
    </source>
</evidence>
<dbReference type="PROSITE" id="PS50222">
    <property type="entry name" value="EF_HAND_2"/>
    <property type="match status" value="2"/>
</dbReference>
<keyword evidence="9" id="KW-0479">Metal-binding</keyword>
<keyword evidence="12" id="KW-0653">Protein transport</keyword>
<name>A0A0M3HXJ8_ASCLU</name>
<dbReference type="CDD" id="cd00051">
    <property type="entry name" value="EFh"/>
    <property type="match status" value="1"/>
</dbReference>
<dbReference type="SUPFAM" id="SSF47473">
    <property type="entry name" value="EF-hand"/>
    <property type="match status" value="1"/>
</dbReference>
<dbReference type="PROSITE" id="PS00018">
    <property type="entry name" value="EF_HAND_1"/>
    <property type="match status" value="1"/>
</dbReference>
<protein>
    <submittedName>
        <fullName evidence="19">Calcineurin B homologous protein 1</fullName>
    </submittedName>
</protein>
<dbReference type="GO" id="GO:0005509">
    <property type="term" value="F:calcium ion binding"/>
    <property type="evidence" value="ECO:0007669"/>
    <property type="project" value="InterPro"/>
</dbReference>
<dbReference type="AlphaFoldDB" id="A0A0M3HXJ8"/>
<comment type="similarity">
    <text evidence="16">Belongs to the calcineurin regulatory subunit family. CHP subfamily.</text>
</comment>
<evidence type="ECO:0000256" key="15">
    <source>
        <dbReference type="ARBA" id="ARBA00023288"/>
    </source>
</evidence>
<feature type="domain" description="EF-hand" evidence="17">
    <location>
        <begin position="30"/>
        <end position="65"/>
    </location>
</feature>
<evidence type="ECO:0000256" key="7">
    <source>
        <dbReference type="ARBA" id="ARBA00022553"/>
    </source>
</evidence>
<keyword evidence="10" id="KW-0677">Repeat</keyword>
<keyword evidence="8" id="KW-0519">Myristate</keyword>
<organism evidence="18 19">
    <name type="scientific">Ascaris lumbricoides</name>
    <name type="common">Giant roundworm</name>
    <dbReference type="NCBI Taxonomy" id="6252"/>
    <lineage>
        <taxon>Eukaryota</taxon>
        <taxon>Metazoa</taxon>
        <taxon>Ecdysozoa</taxon>
        <taxon>Nematoda</taxon>
        <taxon>Chromadorea</taxon>
        <taxon>Rhabditida</taxon>
        <taxon>Spirurina</taxon>
        <taxon>Ascaridomorpha</taxon>
        <taxon>Ascaridoidea</taxon>
        <taxon>Ascarididae</taxon>
        <taxon>Ascaris</taxon>
    </lineage>
</organism>
<keyword evidence="14" id="KW-0539">Nucleus</keyword>
<evidence type="ECO:0000256" key="5">
    <source>
        <dbReference type="ARBA" id="ARBA00022475"/>
    </source>
</evidence>
<evidence type="ECO:0000256" key="1">
    <source>
        <dbReference type="ARBA" id="ARBA00004123"/>
    </source>
</evidence>
<evidence type="ECO:0000256" key="14">
    <source>
        <dbReference type="ARBA" id="ARBA00023242"/>
    </source>
</evidence>
<evidence type="ECO:0000256" key="3">
    <source>
        <dbReference type="ARBA" id="ARBA00004496"/>
    </source>
</evidence>
<dbReference type="Pfam" id="PF13499">
    <property type="entry name" value="EF-hand_7"/>
    <property type="match status" value="1"/>
</dbReference>
<keyword evidence="6" id="KW-0963">Cytoplasm</keyword>
<evidence type="ECO:0000256" key="10">
    <source>
        <dbReference type="ARBA" id="ARBA00022737"/>
    </source>
</evidence>
<evidence type="ECO:0000256" key="2">
    <source>
        <dbReference type="ARBA" id="ARBA00004236"/>
    </source>
</evidence>
<keyword evidence="7" id="KW-0597">Phosphoprotein</keyword>
<dbReference type="Proteomes" id="UP000036681">
    <property type="component" value="Unplaced"/>
</dbReference>
<dbReference type="PANTHER" id="PTHR46002">
    <property type="entry name" value="EG:114D9.1 PROTEIN-RELATED"/>
    <property type="match status" value="1"/>
</dbReference>
<feature type="domain" description="EF-hand" evidence="17">
    <location>
        <begin position="137"/>
        <end position="172"/>
    </location>
</feature>
<dbReference type="InterPro" id="IPR002048">
    <property type="entry name" value="EF_hand_dom"/>
</dbReference>
<keyword evidence="4" id="KW-0813">Transport</keyword>
<dbReference type="Gene3D" id="1.10.238.10">
    <property type="entry name" value="EF-hand"/>
    <property type="match status" value="2"/>
</dbReference>
<keyword evidence="5" id="KW-1003">Cell membrane</keyword>
<dbReference type="InterPro" id="IPR051875">
    <property type="entry name" value="Calcineurin_B_homologous"/>
</dbReference>
<keyword evidence="15" id="KW-0449">Lipoprotein</keyword>
<dbReference type="SMART" id="SM00054">
    <property type="entry name" value="EFh"/>
    <property type="match status" value="2"/>
</dbReference>
<keyword evidence="18" id="KW-1185">Reference proteome</keyword>
<keyword evidence="13" id="KW-0472">Membrane</keyword>
<proteinExistence type="inferred from homology"/>
<dbReference type="GO" id="GO:0005634">
    <property type="term" value="C:nucleus"/>
    <property type="evidence" value="ECO:0007669"/>
    <property type="project" value="UniProtKB-SubCell"/>
</dbReference>
<reference evidence="19" key="1">
    <citation type="submission" date="2017-02" db="UniProtKB">
        <authorList>
            <consortium name="WormBaseParasite"/>
        </authorList>
    </citation>
    <scope>IDENTIFICATION</scope>
</reference>